<feature type="compositionally biased region" description="Polar residues" evidence="1">
    <location>
        <begin position="35"/>
        <end position="47"/>
    </location>
</feature>
<dbReference type="EMBL" id="JAHYIQ010000003">
    <property type="protein sequence ID" value="KAK1134215.1"/>
    <property type="molecule type" value="Genomic_DNA"/>
</dbReference>
<protein>
    <submittedName>
        <fullName evidence="2">Uncharacterized protein</fullName>
    </submittedName>
</protein>
<dbReference type="Proteomes" id="UP001177670">
    <property type="component" value="Unassembled WGS sequence"/>
</dbReference>
<comment type="caution">
    <text evidence="2">The sequence shown here is derived from an EMBL/GenBank/DDBJ whole genome shotgun (WGS) entry which is preliminary data.</text>
</comment>
<accession>A0AA40GAN5</accession>
<keyword evidence="3" id="KW-1185">Reference proteome</keyword>
<reference evidence="2" key="1">
    <citation type="submission" date="2021-10" db="EMBL/GenBank/DDBJ databases">
        <title>Melipona bicolor Genome sequencing and assembly.</title>
        <authorList>
            <person name="Araujo N.S."/>
            <person name="Arias M.C."/>
        </authorList>
    </citation>
    <scope>NUCLEOTIDE SEQUENCE</scope>
    <source>
        <strain evidence="2">USP_2M_L1-L4_2017</strain>
        <tissue evidence="2">Whole body</tissue>
    </source>
</reference>
<name>A0AA40GAN5_9HYME</name>
<dbReference type="AlphaFoldDB" id="A0AA40GAN5"/>
<proteinExistence type="predicted"/>
<evidence type="ECO:0000256" key="1">
    <source>
        <dbReference type="SAM" id="MobiDB-lite"/>
    </source>
</evidence>
<evidence type="ECO:0000313" key="3">
    <source>
        <dbReference type="Proteomes" id="UP001177670"/>
    </source>
</evidence>
<sequence length="114" mass="12526">MLWDLLATPPAAVSVGGCMGKSNGNQYFRGIVTDQDQVDGSKNSSETPEPKPPGAKTMLMPLHALRTTKVQRRSSSQIFGTKDSQFEFANSRTAIFHGTLQRECNVKRDVSLVR</sequence>
<gene>
    <name evidence="2" type="ORF">K0M31_011997</name>
</gene>
<organism evidence="2 3">
    <name type="scientific">Melipona bicolor</name>
    <dbReference type="NCBI Taxonomy" id="60889"/>
    <lineage>
        <taxon>Eukaryota</taxon>
        <taxon>Metazoa</taxon>
        <taxon>Ecdysozoa</taxon>
        <taxon>Arthropoda</taxon>
        <taxon>Hexapoda</taxon>
        <taxon>Insecta</taxon>
        <taxon>Pterygota</taxon>
        <taxon>Neoptera</taxon>
        <taxon>Endopterygota</taxon>
        <taxon>Hymenoptera</taxon>
        <taxon>Apocrita</taxon>
        <taxon>Aculeata</taxon>
        <taxon>Apoidea</taxon>
        <taxon>Anthophila</taxon>
        <taxon>Apidae</taxon>
        <taxon>Melipona</taxon>
    </lineage>
</organism>
<evidence type="ECO:0000313" key="2">
    <source>
        <dbReference type="EMBL" id="KAK1134215.1"/>
    </source>
</evidence>
<feature type="region of interest" description="Disordered" evidence="1">
    <location>
        <begin position="35"/>
        <end position="57"/>
    </location>
</feature>